<dbReference type="PRINTS" id="PR00481">
    <property type="entry name" value="LAMNOPPTDASE"/>
</dbReference>
<keyword evidence="7 9" id="KW-0378">Hydrolase</keyword>
<dbReference type="Pfam" id="PF00883">
    <property type="entry name" value="Peptidase_M17"/>
    <property type="match status" value="1"/>
</dbReference>
<dbReference type="NCBIfam" id="NF002073">
    <property type="entry name" value="PRK00913.1-2"/>
    <property type="match status" value="1"/>
</dbReference>
<evidence type="ECO:0000256" key="3">
    <source>
        <dbReference type="ARBA" id="ARBA00009528"/>
    </source>
</evidence>
<gene>
    <name evidence="9" type="primary">pepA</name>
    <name evidence="11" type="ORF">ENI96_13950</name>
</gene>
<feature type="active site" evidence="9">
    <location>
        <position position="279"/>
    </location>
</feature>
<keyword evidence="6 9" id="KW-0479">Metal-binding</keyword>
<evidence type="ECO:0000256" key="9">
    <source>
        <dbReference type="HAMAP-Rule" id="MF_00181"/>
    </source>
</evidence>
<dbReference type="Pfam" id="PF02789">
    <property type="entry name" value="Peptidase_M17_N"/>
    <property type="match status" value="1"/>
</dbReference>
<evidence type="ECO:0000259" key="10">
    <source>
        <dbReference type="PROSITE" id="PS00631"/>
    </source>
</evidence>
<comment type="subcellular location">
    <subcellularLocation>
        <location evidence="9">Cytoplasm</location>
    </subcellularLocation>
</comment>
<feature type="binding site" evidence="9">
    <location>
        <position position="349"/>
    </location>
    <ligand>
        <name>Mn(2+)</name>
        <dbReference type="ChEBI" id="CHEBI:29035"/>
        <label>1</label>
    </ligand>
</feature>
<keyword evidence="4 9" id="KW-0031">Aminopeptidase</keyword>
<dbReference type="InterPro" id="IPR008283">
    <property type="entry name" value="Peptidase_M17_N"/>
</dbReference>
<evidence type="ECO:0000256" key="2">
    <source>
        <dbReference type="ARBA" id="ARBA00000967"/>
    </source>
</evidence>
<evidence type="ECO:0000256" key="1">
    <source>
        <dbReference type="ARBA" id="ARBA00000135"/>
    </source>
</evidence>
<evidence type="ECO:0000256" key="6">
    <source>
        <dbReference type="ARBA" id="ARBA00022723"/>
    </source>
</evidence>
<proteinExistence type="inferred from homology"/>
<dbReference type="HAMAP" id="MF_00181">
    <property type="entry name" value="Cytosol_peptidase_M17"/>
    <property type="match status" value="1"/>
</dbReference>
<dbReference type="EC" id="3.4.11.1" evidence="9"/>
<comment type="caution">
    <text evidence="11">The sequence shown here is derived from an EMBL/GenBank/DDBJ whole genome shotgun (WGS) entry which is preliminary data.</text>
</comment>
<keyword evidence="5 9" id="KW-0645">Protease</keyword>
<name>A0A831W8F1_9GAMM</name>
<evidence type="ECO:0000313" key="11">
    <source>
        <dbReference type="EMBL" id="HEB97521.1"/>
    </source>
</evidence>
<dbReference type="InterPro" id="IPR043472">
    <property type="entry name" value="Macro_dom-like"/>
</dbReference>
<dbReference type="InterPro" id="IPR023042">
    <property type="entry name" value="Peptidase_M17_leu_NH2_pept"/>
</dbReference>
<organism evidence="11">
    <name type="scientific">Sedimenticola thiotaurini</name>
    <dbReference type="NCBI Taxonomy" id="1543721"/>
    <lineage>
        <taxon>Bacteria</taxon>
        <taxon>Pseudomonadati</taxon>
        <taxon>Pseudomonadota</taxon>
        <taxon>Gammaproteobacteria</taxon>
        <taxon>Chromatiales</taxon>
        <taxon>Sedimenticolaceae</taxon>
        <taxon>Sedimenticola</taxon>
    </lineage>
</organism>
<dbReference type="InterPro" id="IPR011356">
    <property type="entry name" value="Leucine_aapep/pepB"/>
</dbReference>
<sequence>MHYLLKTGDPAAQRTACLVVGVFSRRRLSDAAAGVDRAAKGALRHLLGKGDFNGDSGQTSMLYDLPGVAAERVLLVGLGEEKSFDLPAYRKATAAAAGVLDRGHPTEAVSALSLLQPADAGLYRILRDGVLATEERLYRFDRCKSKAERPKRPLKKLALLTGGRPSKRAREALRHGQAMANGVALAKDLANLPGNLCTPAYLADQARALGRRAAKMKVKVLDEKQMQRLGMGALLSVSRGSRQPAKLIVMEYSGGKAGSRPVVLVGKGLTFDAGGISLKPSANMDEMKYDMCGGASVFGTLAACAELELPLNLVGIVPASENLPDGDANKPGDIVTSMSGQTIEILNTDAEGRLILCDALTYAGRFKPAAVIDIATLTGACVVALGSHASGLLDNDEKLATELLQAGEHTGDRAWRLPLWDDYQGQLDSNFADMANIGGKGAGTITAACFLSRFTKGYKWAHLDIAGTAWKRGKEKGATGRPVPLLTQMLLQRCRLTDR</sequence>
<reference evidence="11" key="1">
    <citation type="journal article" date="2020" name="mSystems">
        <title>Genome- and Community-Level Interaction Insights into Carbon Utilization and Element Cycling Functions of Hydrothermarchaeota in Hydrothermal Sediment.</title>
        <authorList>
            <person name="Zhou Z."/>
            <person name="Liu Y."/>
            <person name="Xu W."/>
            <person name="Pan J."/>
            <person name="Luo Z.H."/>
            <person name="Li M."/>
        </authorList>
    </citation>
    <scope>NUCLEOTIDE SEQUENCE [LARGE SCALE GENOMIC DNA]</scope>
    <source>
        <strain evidence="11">HyVt-443</strain>
    </source>
</reference>
<dbReference type="Gene3D" id="3.40.220.10">
    <property type="entry name" value="Leucine Aminopeptidase, subunit E, domain 1"/>
    <property type="match status" value="1"/>
</dbReference>
<dbReference type="EMBL" id="DRKP01000176">
    <property type="protein sequence ID" value="HEB97521.1"/>
    <property type="molecule type" value="Genomic_DNA"/>
</dbReference>
<dbReference type="SUPFAM" id="SSF53187">
    <property type="entry name" value="Zn-dependent exopeptidases"/>
    <property type="match status" value="1"/>
</dbReference>
<dbReference type="InterPro" id="IPR000819">
    <property type="entry name" value="Peptidase_M17_C"/>
</dbReference>
<dbReference type="PANTHER" id="PTHR11963:SF23">
    <property type="entry name" value="CYTOSOL AMINOPEPTIDASE"/>
    <property type="match status" value="1"/>
</dbReference>
<comment type="cofactor">
    <cofactor evidence="9">
        <name>Mn(2+)</name>
        <dbReference type="ChEBI" id="CHEBI:29035"/>
    </cofactor>
    <text evidence="9">Binds 2 manganese ions per subunit.</text>
</comment>
<dbReference type="GO" id="GO:0030145">
    <property type="term" value="F:manganese ion binding"/>
    <property type="evidence" value="ECO:0007669"/>
    <property type="project" value="UniProtKB-UniRule"/>
</dbReference>
<evidence type="ECO:0000256" key="5">
    <source>
        <dbReference type="ARBA" id="ARBA00022670"/>
    </source>
</evidence>
<feature type="domain" description="Cytosol aminopeptidase" evidence="10">
    <location>
        <begin position="347"/>
        <end position="354"/>
    </location>
</feature>
<accession>A0A831W8F1</accession>
<comment type="catalytic activity">
    <reaction evidence="1 9">
        <text>Release of an N-terminal amino acid, Xaa-|-Yaa-, in which Xaa is preferably Leu, but may be other amino acids including Pro although not Arg or Lys, and Yaa may be Pro. Amino acid amides and methyl esters are also readily hydrolyzed, but rates on arylamides are exceedingly low.</text>
        <dbReference type="EC" id="3.4.11.1"/>
    </reaction>
</comment>
<comment type="function">
    <text evidence="9">Presumably involved in the processing and regular turnover of intracellular proteins. Catalyzes the removal of unsubstituted N-terminal amino acids from various peptides.</text>
</comment>
<dbReference type="GO" id="GO:0005737">
    <property type="term" value="C:cytoplasm"/>
    <property type="evidence" value="ECO:0007669"/>
    <property type="project" value="UniProtKB-SubCell"/>
</dbReference>
<protein>
    <recommendedName>
        <fullName evidence="9">Probable cytosol aminopeptidase</fullName>
        <ecNumber evidence="9">3.4.11.1</ecNumber>
    </recommendedName>
    <alternativeName>
        <fullName evidence="9">Leucine aminopeptidase</fullName>
        <shortName evidence="9">LAP</shortName>
        <ecNumber evidence="9">3.4.11.10</ecNumber>
    </alternativeName>
    <alternativeName>
        <fullName evidence="9">Leucyl aminopeptidase</fullName>
    </alternativeName>
</protein>
<keyword evidence="9" id="KW-0963">Cytoplasm</keyword>
<dbReference type="FunFam" id="3.40.630.10:FF:000004">
    <property type="entry name" value="Probable cytosol aminopeptidase"/>
    <property type="match status" value="1"/>
</dbReference>
<dbReference type="NCBIfam" id="NF002077">
    <property type="entry name" value="PRK00913.2-4"/>
    <property type="match status" value="1"/>
</dbReference>
<dbReference type="Gene3D" id="3.40.630.10">
    <property type="entry name" value="Zn peptidases"/>
    <property type="match status" value="1"/>
</dbReference>
<evidence type="ECO:0000256" key="8">
    <source>
        <dbReference type="ARBA" id="ARBA00023211"/>
    </source>
</evidence>
<dbReference type="PANTHER" id="PTHR11963">
    <property type="entry name" value="LEUCINE AMINOPEPTIDASE-RELATED"/>
    <property type="match status" value="1"/>
</dbReference>
<comment type="catalytic activity">
    <reaction evidence="2 9">
        <text>Release of an N-terminal amino acid, preferentially leucine, but not glutamic or aspartic acids.</text>
        <dbReference type="EC" id="3.4.11.10"/>
    </reaction>
</comment>
<dbReference type="NCBIfam" id="NF002074">
    <property type="entry name" value="PRK00913.1-4"/>
    <property type="match status" value="1"/>
</dbReference>
<feature type="active site" evidence="9">
    <location>
        <position position="353"/>
    </location>
</feature>
<comment type="similarity">
    <text evidence="3 9">Belongs to the peptidase M17 family.</text>
</comment>
<feature type="binding site" evidence="9">
    <location>
        <position position="351"/>
    </location>
    <ligand>
        <name>Mn(2+)</name>
        <dbReference type="ChEBI" id="CHEBI:29035"/>
        <label>1</label>
    </ligand>
</feature>
<dbReference type="CDD" id="cd00433">
    <property type="entry name" value="Peptidase_M17"/>
    <property type="match status" value="1"/>
</dbReference>
<dbReference type="GO" id="GO:0006508">
    <property type="term" value="P:proteolysis"/>
    <property type="evidence" value="ECO:0007669"/>
    <property type="project" value="UniProtKB-KW"/>
</dbReference>
<feature type="binding site" evidence="9">
    <location>
        <position position="272"/>
    </location>
    <ligand>
        <name>Mn(2+)</name>
        <dbReference type="ChEBI" id="CHEBI:29035"/>
        <label>1</label>
    </ligand>
</feature>
<keyword evidence="8 9" id="KW-0464">Manganese</keyword>
<evidence type="ECO:0000256" key="7">
    <source>
        <dbReference type="ARBA" id="ARBA00022801"/>
    </source>
</evidence>
<dbReference type="Proteomes" id="UP000886251">
    <property type="component" value="Unassembled WGS sequence"/>
</dbReference>
<dbReference type="AlphaFoldDB" id="A0A831W8F1"/>
<feature type="binding site" evidence="9">
    <location>
        <position position="290"/>
    </location>
    <ligand>
        <name>Mn(2+)</name>
        <dbReference type="ChEBI" id="CHEBI:29035"/>
        <label>2</label>
    </ligand>
</feature>
<dbReference type="PROSITE" id="PS00631">
    <property type="entry name" value="CYTOSOL_AP"/>
    <property type="match status" value="1"/>
</dbReference>
<feature type="binding site" evidence="9">
    <location>
        <position position="272"/>
    </location>
    <ligand>
        <name>Mn(2+)</name>
        <dbReference type="ChEBI" id="CHEBI:29035"/>
        <label>2</label>
    </ligand>
</feature>
<dbReference type="EC" id="3.4.11.10" evidence="9"/>
<feature type="binding site" evidence="9">
    <location>
        <position position="267"/>
    </location>
    <ligand>
        <name>Mn(2+)</name>
        <dbReference type="ChEBI" id="CHEBI:29035"/>
        <label>2</label>
    </ligand>
</feature>
<dbReference type="SUPFAM" id="SSF52949">
    <property type="entry name" value="Macro domain-like"/>
    <property type="match status" value="1"/>
</dbReference>
<feature type="binding site" evidence="9">
    <location>
        <position position="351"/>
    </location>
    <ligand>
        <name>Mn(2+)</name>
        <dbReference type="ChEBI" id="CHEBI:29035"/>
        <label>2</label>
    </ligand>
</feature>
<evidence type="ECO:0000256" key="4">
    <source>
        <dbReference type="ARBA" id="ARBA00022438"/>
    </source>
</evidence>
<dbReference type="GO" id="GO:0070006">
    <property type="term" value="F:metalloaminopeptidase activity"/>
    <property type="evidence" value="ECO:0007669"/>
    <property type="project" value="InterPro"/>
</dbReference>